<feature type="signal peptide" evidence="1">
    <location>
        <begin position="1"/>
        <end position="19"/>
    </location>
</feature>
<name>A0ABS9J114_9FLAO</name>
<protein>
    <submittedName>
        <fullName evidence="2">Uncharacterized protein</fullName>
    </submittedName>
</protein>
<sequence length="151" mass="17392">MKKLVLVTALLLSVLTLQAQDKEDYLNLIKSNLNLEVKSFIYEELQLTSAEREAFSPVFNKYLDESGEVSVKKTELFENYATNIASYTPDQINDLNKELIKTDLQKVKTDKKYYNKFVKAIGVKKATNFFFLKKYLDNVVEGAKLDFLANE</sequence>
<evidence type="ECO:0000256" key="1">
    <source>
        <dbReference type="SAM" id="SignalP"/>
    </source>
</evidence>
<dbReference type="RefSeq" id="WP_236958089.1">
    <property type="nucleotide sequence ID" value="NZ_JAETXX010000002.1"/>
</dbReference>
<evidence type="ECO:0000313" key="3">
    <source>
        <dbReference type="Proteomes" id="UP000829517"/>
    </source>
</evidence>
<comment type="caution">
    <text evidence="2">The sequence shown here is derived from an EMBL/GenBank/DDBJ whole genome shotgun (WGS) entry which is preliminary data.</text>
</comment>
<dbReference type="Proteomes" id="UP000829517">
    <property type="component" value="Unassembled WGS sequence"/>
</dbReference>
<evidence type="ECO:0000313" key="2">
    <source>
        <dbReference type="EMBL" id="MCF8714127.1"/>
    </source>
</evidence>
<gene>
    <name evidence="2" type="ORF">JM658_04735</name>
</gene>
<accession>A0ABS9J114</accession>
<organism evidence="2 3">
    <name type="scientific">Joostella atrarenae</name>
    <dbReference type="NCBI Taxonomy" id="679257"/>
    <lineage>
        <taxon>Bacteria</taxon>
        <taxon>Pseudomonadati</taxon>
        <taxon>Bacteroidota</taxon>
        <taxon>Flavobacteriia</taxon>
        <taxon>Flavobacteriales</taxon>
        <taxon>Flavobacteriaceae</taxon>
        <taxon>Joostella</taxon>
    </lineage>
</organism>
<dbReference type="EMBL" id="JAETXX010000002">
    <property type="protein sequence ID" value="MCF8714127.1"/>
    <property type="molecule type" value="Genomic_DNA"/>
</dbReference>
<keyword evidence="1" id="KW-0732">Signal</keyword>
<reference evidence="2 3" key="1">
    <citation type="submission" date="2021-01" db="EMBL/GenBank/DDBJ databases">
        <title>Genome sequencing of Joostella atrarenae M1-2 (= KCTC 23194).</title>
        <authorList>
            <person name="Zakaria M.R."/>
            <person name="Lam M.Q."/>
            <person name="Chong C.S."/>
        </authorList>
    </citation>
    <scope>NUCLEOTIDE SEQUENCE [LARGE SCALE GENOMIC DNA]</scope>
    <source>
        <strain evidence="2 3">M1-2</strain>
    </source>
</reference>
<proteinExistence type="predicted"/>
<keyword evidence="3" id="KW-1185">Reference proteome</keyword>
<feature type="chain" id="PRO_5046545620" evidence="1">
    <location>
        <begin position="20"/>
        <end position="151"/>
    </location>
</feature>